<dbReference type="InterPro" id="IPR001623">
    <property type="entry name" value="DnaJ_domain"/>
</dbReference>
<dbReference type="Proteomes" id="UP001642484">
    <property type="component" value="Unassembled WGS sequence"/>
</dbReference>
<dbReference type="InterPro" id="IPR050817">
    <property type="entry name" value="DjlA_DnaK_co-chaperone"/>
</dbReference>
<name>A0ABP0NET6_9DINO</name>
<protein>
    <recommendedName>
        <fullName evidence="2">J domain-containing protein</fullName>
    </recommendedName>
</protein>
<sequence>MLACQGPNWPRALRIVLGRSCCRGWIGTLRHFSWQAPKVDCYALLGVSESASLEDIRKSYLQRAKNSHPDVAGSGNEMVQLNLCYEALTQKRKEYDAAKGVAGKRTTSSFGTNTREAWWRAQGGFDDFQDDYYPFHFEEFAERRWRPKKQAPEREPREQRRPTWEEFAEMWDENEFQAQDVRGRRNRKRYRRGKYAMYEESSDEDEWTPPPRARGRKQRESFHQEAPNASSEEVPEEMWVEISGRNSHWASIGGSFAKLEKAFNGRPAFERMGEPSLFMFWSQQFGDWKIAERLQDDGACVGFAEDMKGRRRPWLQHPTLRWRLWDPTARRFVPRRLNIDACADEPPGRIAAFEFFFFGSEQTEAEDDDGSVPWSRPHWSQWSTTDLIRWCDRRRIDLSGCFDREAVLDRVIQIAKEEMAEAENESRRPLNLCLAPCFWVSLSLSLLFSLFLGVCLKEEQDGTSHFSPALLSLTTGASGTFFGTVRVASRVKTDGSYTRPPTLDRRNSTYGNRVERFNGVESDVLPWLYSTGDKSRLYGVYFGNEFAYSLVWTRQKFWGRPGSRLNRFDEW</sequence>
<dbReference type="CDD" id="cd06257">
    <property type="entry name" value="DnaJ"/>
    <property type="match status" value="1"/>
</dbReference>
<evidence type="ECO:0000313" key="4">
    <source>
        <dbReference type="Proteomes" id="UP001642484"/>
    </source>
</evidence>
<keyword evidence="4" id="KW-1185">Reference proteome</keyword>
<gene>
    <name evidence="3" type="ORF">CCMP2556_LOCUS30634</name>
</gene>
<accession>A0ABP0NET6</accession>
<dbReference type="SMART" id="SM00271">
    <property type="entry name" value="DnaJ"/>
    <property type="match status" value="1"/>
</dbReference>
<organism evidence="3 4">
    <name type="scientific">Durusdinium trenchii</name>
    <dbReference type="NCBI Taxonomy" id="1381693"/>
    <lineage>
        <taxon>Eukaryota</taxon>
        <taxon>Sar</taxon>
        <taxon>Alveolata</taxon>
        <taxon>Dinophyceae</taxon>
        <taxon>Suessiales</taxon>
        <taxon>Symbiodiniaceae</taxon>
        <taxon>Durusdinium</taxon>
    </lineage>
</organism>
<dbReference type="EMBL" id="CAXAMN010021695">
    <property type="protein sequence ID" value="CAK9062305.1"/>
    <property type="molecule type" value="Genomic_DNA"/>
</dbReference>
<proteinExistence type="predicted"/>
<evidence type="ECO:0000256" key="1">
    <source>
        <dbReference type="SAM" id="MobiDB-lite"/>
    </source>
</evidence>
<evidence type="ECO:0000259" key="2">
    <source>
        <dbReference type="PROSITE" id="PS50076"/>
    </source>
</evidence>
<dbReference type="PANTHER" id="PTHR24074">
    <property type="entry name" value="CO-CHAPERONE PROTEIN DJLA"/>
    <property type="match status" value="1"/>
</dbReference>
<comment type="caution">
    <text evidence="3">The sequence shown here is derived from an EMBL/GenBank/DDBJ whole genome shotgun (WGS) entry which is preliminary data.</text>
</comment>
<dbReference type="SUPFAM" id="SSF46565">
    <property type="entry name" value="Chaperone J-domain"/>
    <property type="match status" value="1"/>
</dbReference>
<dbReference type="InterPro" id="IPR036869">
    <property type="entry name" value="J_dom_sf"/>
</dbReference>
<evidence type="ECO:0000313" key="3">
    <source>
        <dbReference type="EMBL" id="CAK9062305.1"/>
    </source>
</evidence>
<dbReference type="PROSITE" id="PS50076">
    <property type="entry name" value="DNAJ_2"/>
    <property type="match status" value="1"/>
</dbReference>
<dbReference type="Gene3D" id="1.10.287.110">
    <property type="entry name" value="DnaJ domain"/>
    <property type="match status" value="1"/>
</dbReference>
<feature type="region of interest" description="Disordered" evidence="1">
    <location>
        <begin position="200"/>
        <end position="236"/>
    </location>
</feature>
<feature type="domain" description="J" evidence="2">
    <location>
        <begin position="40"/>
        <end position="99"/>
    </location>
</feature>
<reference evidence="3 4" key="1">
    <citation type="submission" date="2024-02" db="EMBL/GenBank/DDBJ databases">
        <authorList>
            <person name="Chen Y."/>
            <person name="Shah S."/>
            <person name="Dougan E. K."/>
            <person name="Thang M."/>
            <person name="Chan C."/>
        </authorList>
    </citation>
    <scope>NUCLEOTIDE SEQUENCE [LARGE SCALE GENOMIC DNA]</scope>
</reference>
<dbReference type="Pfam" id="PF00226">
    <property type="entry name" value="DnaJ"/>
    <property type="match status" value="1"/>
</dbReference>